<dbReference type="Proteomes" id="UP000499080">
    <property type="component" value="Unassembled WGS sequence"/>
</dbReference>
<organism evidence="1 2">
    <name type="scientific">Araneus ventricosus</name>
    <name type="common">Orbweaver spider</name>
    <name type="synonym">Epeira ventricosa</name>
    <dbReference type="NCBI Taxonomy" id="182803"/>
    <lineage>
        <taxon>Eukaryota</taxon>
        <taxon>Metazoa</taxon>
        <taxon>Ecdysozoa</taxon>
        <taxon>Arthropoda</taxon>
        <taxon>Chelicerata</taxon>
        <taxon>Arachnida</taxon>
        <taxon>Araneae</taxon>
        <taxon>Araneomorphae</taxon>
        <taxon>Entelegynae</taxon>
        <taxon>Araneoidea</taxon>
        <taxon>Araneidae</taxon>
        <taxon>Araneus</taxon>
    </lineage>
</organism>
<reference evidence="1 2" key="1">
    <citation type="journal article" date="2019" name="Sci. Rep.">
        <title>Orb-weaving spider Araneus ventricosus genome elucidates the spidroin gene catalogue.</title>
        <authorList>
            <person name="Kono N."/>
            <person name="Nakamura H."/>
            <person name="Ohtoshi R."/>
            <person name="Moran D.A.P."/>
            <person name="Shinohara A."/>
            <person name="Yoshida Y."/>
            <person name="Fujiwara M."/>
            <person name="Mori M."/>
            <person name="Tomita M."/>
            <person name="Arakawa K."/>
        </authorList>
    </citation>
    <scope>NUCLEOTIDE SEQUENCE [LARGE SCALE GENOMIC DNA]</scope>
</reference>
<feature type="non-terminal residue" evidence="1">
    <location>
        <position position="1"/>
    </location>
</feature>
<dbReference type="EMBL" id="BGPR01054094">
    <property type="protein sequence ID" value="GBO30884.1"/>
    <property type="molecule type" value="Genomic_DNA"/>
</dbReference>
<evidence type="ECO:0000313" key="1">
    <source>
        <dbReference type="EMBL" id="GBO30884.1"/>
    </source>
</evidence>
<proteinExistence type="predicted"/>
<comment type="caution">
    <text evidence="1">The sequence shown here is derived from an EMBL/GenBank/DDBJ whole genome shotgun (WGS) entry which is preliminary data.</text>
</comment>
<gene>
    <name evidence="1" type="ORF">AVEN_125772_1</name>
</gene>
<dbReference type="AlphaFoldDB" id="A0A4Y2W2Y8"/>
<evidence type="ECO:0000313" key="2">
    <source>
        <dbReference type="Proteomes" id="UP000499080"/>
    </source>
</evidence>
<accession>A0A4Y2W2Y8</accession>
<keyword evidence="2" id="KW-1185">Reference proteome</keyword>
<name>A0A4Y2W2Y8_ARAVE</name>
<protein>
    <submittedName>
        <fullName evidence="1">Uncharacterized protein</fullName>
    </submittedName>
</protein>
<sequence length="34" mass="3940">GPELEEVGTLRILEDLRNLRDEWILSSGKEPMFP</sequence>